<dbReference type="Gene3D" id="3.30.70.3290">
    <property type="match status" value="1"/>
</dbReference>
<comment type="caution">
    <text evidence="9">The sequence shown here is derived from an EMBL/GenBank/DDBJ whole genome shotgun (WGS) entry which is preliminary data.</text>
</comment>
<dbReference type="PROSITE" id="PS52019">
    <property type="entry name" value="PKS_MFAS_DH"/>
    <property type="match status" value="1"/>
</dbReference>
<evidence type="ECO:0000259" key="7">
    <source>
        <dbReference type="PROSITE" id="PS52004"/>
    </source>
</evidence>
<keyword evidence="3 9" id="KW-0808">Transferase</keyword>
<dbReference type="InterPro" id="IPR016035">
    <property type="entry name" value="Acyl_Trfase/lysoPLipase"/>
</dbReference>
<evidence type="ECO:0000256" key="5">
    <source>
        <dbReference type="SAM" id="MobiDB-lite"/>
    </source>
</evidence>
<dbReference type="PROSITE" id="PS52004">
    <property type="entry name" value="KS3_2"/>
    <property type="match status" value="1"/>
</dbReference>
<dbReference type="Pfam" id="PF16073">
    <property type="entry name" value="SAT"/>
    <property type="match status" value="1"/>
</dbReference>
<organism evidence="9 10">
    <name type="scientific">Lasallia pustulata</name>
    <dbReference type="NCBI Taxonomy" id="136370"/>
    <lineage>
        <taxon>Eukaryota</taxon>
        <taxon>Fungi</taxon>
        <taxon>Dikarya</taxon>
        <taxon>Ascomycota</taxon>
        <taxon>Pezizomycotina</taxon>
        <taxon>Lecanoromycetes</taxon>
        <taxon>OSLEUM clade</taxon>
        <taxon>Umbilicariomycetidae</taxon>
        <taxon>Umbilicariales</taxon>
        <taxon>Umbilicariaceae</taxon>
        <taxon>Lasallia</taxon>
    </lineage>
</organism>
<dbReference type="Gene3D" id="3.40.47.10">
    <property type="match status" value="1"/>
</dbReference>
<dbReference type="InterPro" id="IPR030918">
    <property type="entry name" value="PT_fungal_PKS"/>
</dbReference>
<dbReference type="FunFam" id="3.10.129.110:FF:000001">
    <property type="entry name" value="Sterigmatocystin biosynthesis polyketide synthase"/>
    <property type="match status" value="1"/>
</dbReference>
<evidence type="ECO:0000259" key="8">
    <source>
        <dbReference type="PROSITE" id="PS52019"/>
    </source>
</evidence>
<dbReference type="PANTHER" id="PTHR43775">
    <property type="entry name" value="FATTY ACID SYNTHASE"/>
    <property type="match status" value="1"/>
</dbReference>
<dbReference type="InterPro" id="IPR014030">
    <property type="entry name" value="Ketoacyl_synth_N"/>
</dbReference>
<dbReference type="SUPFAM" id="SSF52151">
    <property type="entry name" value="FabD/lysophospholipase-like"/>
    <property type="match status" value="1"/>
</dbReference>
<keyword evidence="2" id="KW-0597">Phosphoprotein</keyword>
<dbReference type="SUPFAM" id="SSF53901">
    <property type="entry name" value="Thiolase-like"/>
    <property type="match status" value="1"/>
</dbReference>
<keyword evidence="1" id="KW-0596">Phosphopantetheine</keyword>
<dbReference type="InterPro" id="IPR014031">
    <property type="entry name" value="Ketoacyl_synth_C"/>
</dbReference>
<evidence type="ECO:0000256" key="3">
    <source>
        <dbReference type="ARBA" id="ARBA00022679"/>
    </source>
</evidence>
<dbReference type="InterPro" id="IPR049900">
    <property type="entry name" value="PKS_mFAS_DH"/>
</dbReference>
<feature type="region of interest" description="C-terminal hotdog fold" evidence="4">
    <location>
        <begin position="1434"/>
        <end position="1581"/>
    </location>
</feature>
<feature type="domain" description="Carrier" evidence="6">
    <location>
        <begin position="1744"/>
        <end position="1818"/>
    </location>
</feature>
<evidence type="ECO:0000259" key="6">
    <source>
        <dbReference type="PROSITE" id="PS50075"/>
    </source>
</evidence>
<evidence type="ECO:0000256" key="4">
    <source>
        <dbReference type="PROSITE-ProRule" id="PRU01363"/>
    </source>
</evidence>
<dbReference type="NCBIfam" id="TIGR04532">
    <property type="entry name" value="PT_fungal_PKS"/>
    <property type="match status" value="1"/>
</dbReference>
<feature type="active site" description="Proton donor; for dehydratase activity" evidence="4">
    <location>
        <position position="1494"/>
    </location>
</feature>
<evidence type="ECO:0000313" key="9">
    <source>
        <dbReference type="EMBL" id="KAA6415904.1"/>
    </source>
</evidence>
<proteinExistence type="predicted"/>
<dbReference type="InterPro" id="IPR001227">
    <property type="entry name" value="Ac_transferase_dom_sf"/>
</dbReference>
<dbReference type="InterPro" id="IPR016036">
    <property type="entry name" value="Malonyl_transacylase_ACP-bd"/>
</dbReference>
<dbReference type="PROSITE" id="PS00606">
    <property type="entry name" value="KS3_1"/>
    <property type="match status" value="1"/>
</dbReference>
<dbReference type="Gene3D" id="3.40.50.1820">
    <property type="entry name" value="alpha/beta hydrolase"/>
    <property type="match status" value="1"/>
</dbReference>
<dbReference type="InterPro" id="IPR018201">
    <property type="entry name" value="Ketoacyl_synth_AS"/>
</dbReference>
<dbReference type="GO" id="GO:0004315">
    <property type="term" value="F:3-oxoacyl-[acyl-carrier-protein] synthase activity"/>
    <property type="evidence" value="ECO:0007669"/>
    <property type="project" value="InterPro"/>
</dbReference>
<feature type="domain" description="PKS/mFAS DH" evidence="8">
    <location>
        <begin position="1278"/>
        <end position="1581"/>
    </location>
</feature>
<dbReference type="PROSITE" id="PS50075">
    <property type="entry name" value="CARRIER"/>
    <property type="match status" value="2"/>
</dbReference>
<dbReference type="InterPro" id="IPR020841">
    <property type="entry name" value="PKS_Beta-ketoAc_synthase_dom"/>
</dbReference>
<dbReference type="InterPro" id="IPR049551">
    <property type="entry name" value="PKS_DH_C"/>
</dbReference>
<feature type="compositionally biased region" description="Low complexity" evidence="5">
    <location>
        <begin position="1714"/>
        <end position="1723"/>
    </location>
</feature>
<dbReference type="GO" id="GO:0031177">
    <property type="term" value="F:phosphopantetheine binding"/>
    <property type="evidence" value="ECO:0007669"/>
    <property type="project" value="InterPro"/>
</dbReference>
<feature type="active site" description="Proton acceptor; for dehydratase activity" evidence="4">
    <location>
        <position position="1310"/>
    </location>
</feature>
<dbReference type="FunFam" id="3.40.366.10:FF:000002">
    <property type="entry name" value="Probable polyketide synthase 2"/>
    <property type="match status" value="1"/>
</dbReference>
<dbReference type="InterPro" id="IPR032088">
    <property type="entry name" value="SAT"/>
</dbReference>
<accession>A0A5M8Q146</accession>
<dbReference type="GO" id="GO:0044550">
    <property type="term" value="P:secondary metabolite biosynthetic process"/>
    <property type="evidence" value="ECO:0007669"/>
    <property type="project" value="TreeGrafter"/>
</dbReference>
<dbReference type="Pfam" id="PF14765">
    <property type="entry name" value="PS-DH"/>
    <property type="match status" value="1"/>
</dbReference>
<dbReference type="CDD" id="cd00833">
    <property type="entry name" value="PKS"/>
    <property type="match status" value="1"/>
</dbReference>
<sequence length="2117" mass="230052">MSLHALYIFWDQTGEIVPPLQELSRLSQRCNPLKDFLSRATDRLQMAVTKTPSHQRRRFPSFETLSELAVAMKKEGRSPALMTALLCVSQIGYFIVYLESHPRALDNSTSEPAILSICTGLLTAAAIACCRNLTDVLDIADDVVTLAFQLGLEATKRSDYLDPSVDSWSTLVTNISVDCVRQAIDSFNKNSGLDKSQTAYISAEASSSATISGPPSVTAKLFGATKYFQDCKKIPLAISAAFHANHLKPVSSAKMLDGVSQVRLERPVQHLMIVSPSSGEPFTGRTFIQLLVEVFDDILQVPISLETSTATLSKALDSSVRVFSFGPVNCAKAIKQSLQTHGIQIREDEEDVAKSKSALREGCGAVAIVGMAARLPGSETLEELWSILEEGQDLHEKIRPDRFELDTHYDPSGKLRNSTLSPYGVFIDRPGYFDTRLFNMSPREASQTDPQQRLMLLTTYEALEMAGYAPNRTASTNTRRIGSFIGQTSDDYREVNASQDVDTYFITGGICAFGPGRLNYHFGWEGPSYSVDTACSSSAASIQLACSALLARECDTAVGGGANFLTASDLCAGLSRGSFLSKTGGCKTFDHDADGYVRADAVGVVVLKRLEDAIADRDNIQAILRGAVTNHSAEAVSITHPHVATQERLFNAVLSKAGVDANDVDYAELHGTGTQAGDATESRSVTNVLARSRSPTSPLYIGTVKPNLGHGEAASGVTSIIKAIMMLRKNMIPPHVGIKGRINEKLPPLKDLNTHISFGKTPFLPRPNGDGKRRILVNNFDAAGGNTSMLLEDPPVLQIHESDPRSHKIIAVSAKTPGAMVNNSRRLLQYLRQNPERRLEDIAYTTTSRRMHHILRQSHVASSIDDLARSLEKSISSEKAWKKNTKAAHAVFVFTGQGSQYTSMAHELFESHPAFRESIQDYEGICVSHGFPSFIPLLTETDMDISKASPVQVQIALVSIQLAMASMWRSFGVSPKAVIGHSLGEYPALCVAGMISVSDCLLLVGKRASLMVLKCIPGTHSMLAIRNSVENVQMLLDELDASDCEIACVNGPMSTVVSGPVGTISHLHQCLQTQYLKAARVDVQFAFHSAQMDTVLDDFAALASSVSFSTPTIPIASTVLGTVVTEGGIIDGEYLKRQTRIPVQFAKALQALHSQSIVDDQTVWIETGPNPLCLNMIRSTLSGATTLLPSMKPNEGNWKTIAVSVTETYNAGIDVDWAEYHCPYEAALQLLELPNYAFDLKNHWIQYEGDWAIRKGASQSIEGLLKHVTSAFSTSSLHRIERETADSTGISVTFATDASEPKLNKALRGHLVNGAGLCPSSVYADMAFTATSYINRLSHPQSSMDVRNMMVHKPLLIQPGKTSQIIRVTASKKHLSEVVEVKFSSQDGAAFQDHADCVVHIGDGEEWKSKWATNAYLIKARVEHLKKASETGLTHKILRPMVYKLFSALVDYDDRYQGLEEVYMDSQLLEAAANVKFRTTEADGDFTYSPYWIDSLAHLSGFVLNGAETTPADSVFISHGWGSMKIVGQLSAEKHYQSYVRMQATKSRGVMAGDVYFFDGAEVVAVCKDLKFQQIKRSILDHLMPRTSPDDLASIAFEKIVQQQRKTKDTPQKNAVNAVSEILATSAFSNVLDIIASEVGVEASELLDETKFADLGIDSVLSISIGSKLREELGKELPATLFMDYCSVKVLRMYFAELSADTSATVTPQEDSSDTSSICSFSSHETPIESPMSGFIQDSTETGLKSMETFRKIIASEVGVPVEEVDEETPLSDIGVDSLLSLSILNTVQIQSGRILPSSFLTENPTFGAIRQVLTGSVQTSLPQVCKAIQKASTAASAPTPTSILLQGVPSLKPCLFLLPDGSGSASSYIGLPSLNQPGAVYGLNSPFLTTPKSFTVSLQEVSSFYITEIQRVQPHGPYNLGGWSIGGSYAFEVASQLIRLHGEAVNSLVMIDTPCPKVLPPLPMETVDLLEEIGAFDGLKQSRGKQTTQIAGGKSALRDGVREHFAGSVNALRQYQPSVIPHSLAPKSVRILWASHGVWETVGEDVRRRFEACAGSRNSASDWMFDSRAEYGASGWDILLPGANITCDLVVGDHFSIMRKPGVLELGGKMAIPVSY</sequence>
<dbReference type="Gene3D" id="3.40.366.10">
    <property type="entry name" value="Malonyl-Coenzyme A Acyl Carrier Protein, domain 2"/>
    <property type="match status" value="2"/>
</dbReference>
<name>A0A5M8Q146_9LECA</name>
<feature type="domain" description="Carrier" evidence="6">
    <location>
        <begin position="1625"/>
        <end position="1699"/>
    </location>
</feature>
<dbReference type="SUPFAM" id="SSF47336">
    <property type="entry name" value="ACP-like"/>
    <property type="match status" value="2"/>
</dbReference>
<evidence type="ECO:0000256" key="1">
    <source>
        <dbReference type="ARBA" id="ARBA00022450"/>
    </source>
</evidence>
<feature type="region of interest" description="N-terminal hotdog fold" evidence="4">
    <location>
        <begin position="1278"/>
        <end position="1406"/>
    </location>
</feature>
<dbReference type="InterPro" id="IPR036736">
    <property type="entry name" value="ACP-like_sf"/>
</dbReference>
<dbReference type="InterPro" id="IPR001031">
    <property type="entry name" value="Thioesterase"/>
</dbReference>
<dbReference type="InterPro" id="IPR014043">
    <property type="entry name" value="Acyl_transferase_dom"/>
</dbReference>
<dbReference type="InterPro" id="IPR029058">
    <property type="entry name" value="AB_hydrolase_fold"/>
</dbReference>
<reference evidence="9 10" key="1">
    <citation type="submission" date="2019-09" db="EMBL/GenBank/DDBJ databases">
        <title>The hologenome of the rock-dwelling lichen Lasallia pustulata.</title>
        <authorList>
            <person name="Greshake Tzovaras B."/>
            <person name="Segers F."/>
            <person name="Bicker A."/>
            <person name="Dal Grande F."/>
            <person name="Otte J."/>
            <person name="Hankeln T."/>
            <person name="Schmitt I."/>
            <person name="Ebersberger I."/>
        </authorList>
    </citation>
    <scope>NUCLEOTIDE SEQUENCE [LARGE SCALE GENOMIC DNA]</scope>
    <source>
        <strain evidence="9">A1-1</strain>
    </source>
</reference>
<dbReference type="Proteomes" id="UP000324767">
    <property type="component" value="Unassembled WGS sequence"/>
</dbReference>
<dbReference type="Pfam" id="PF00109">
    <property type="entry name" value="ketoacyl-synt"/>
    <property type="match status" value="1"/>
</dbReference>
<dbReference type="SUPFAM" id="SSF53474">
    <property type="entry name" value="alpha/beta-Hydrolases"/>
    <property type="match status" value="1"/>
</dbReference>
<dbReference type="InterPro" id="IPR009081">
    <property type="entry name" value="PP-bd_ACP"/>
</dbReference>
<dbReference type="Gene3D" id="3.30.70.250">
    <property type="entry name" value="Malonyl-CoA ACP transacylase, ACP-binding"/>
    <property type="match status" value="1"/>
</dbReference>
<dbReference type="SMART" id="SM00823">
    <property type="entry name" value="PKS_PP"/>
    <property type="match status" value="2"/>
</dbReference>
<dbReference type="InterPro" id="IPR016039">
    <property type="entry name" value="Thiolase-like"/>
</dbReference>
<feature type="region of interest" description="Disordered" evidence="5">
    <location>
        <begin position="1704"/>
        <end position="1734"/>
    </location>
</feature>
<dbReference type="PANTHER" id="PTHR43775:SF37">
    <property type="entry name" value="SI:DKEY-61P9.11"/>
    <property type="match status" value="1"/>
</dbReference>
<dbReference type="Pfam" id="PF02801">
    <property type="entry name" value="Ketoacyl-synt_C"/>
    <property type="match status" value="1"/>
</dbReference>
<dbReference type="Pfam" id="PF22621">
    <property type="entry name" value="CurL-like_PKS_C"/>
    <property type="match status" value="1"/>
</dbReference>
<dbReference type="Pfam" id="PF00550">
    <property type="entry name" value="PP-binding"/>
    <property type="match status" value="2"/>
</dbReference>
<gene>
    <name evidence="9" type="ORF">FRX48_00623</name>
</gene>
<dbReference type="Gene3D" id="1.10.1200.10">
    <property type="entry name" value="ACP-like"/>
    <property type="match status" value="2"/>
</dbReference>
<dbReference type="InterPro" id="IPR020806">
    <property type="entry name" value="PKS_PP-bd"/>
</dbReference>
<dbReference type="SUPFAM" id="SSF55048">
    <property type="entry name" value="Probable ACP-binding domain of malonyl-CoA ACP transacylase"/>
    <property type="match status" value="1"/>
</dbReference>
<keyword evidence="9" id="KW-0378">Hydrolase</keyword>
<dbReference type="SMART" id="SM00827">
    <property type="entry name" value="PKS_AT"/>
    <property type="match status" value="1"/>
</dbReference>
<evidence type="ECO:0000256" key="2">
    <source>
        <dbReference type="ARBA" id="ARBA00022553"/>
    </source>
</evidence>
<protein>
    <submittedName>
        <fullName evidence="9">Acyl transferase acyl hydrolase lysophospholipase</fullName>
    </submittedName>
</protein>
<dbReference type="OrthoDB" id="329835at2759"/>
<dbReference type="GO" id="GO:0006633">
    <property type="term" value="P:fatty acid biosynthetic process"/>
    <property type="evidence" value="ECO:0007669"/>
    <property type="project" value="InterPro"/>
</dbReference>
<dbReference type="GO" id="GO:0004312">
    <property type="term" value="F:fatty acid synthase activity"/>
    <property type="evidence" value="ECO:0007669"/>
    <property type="project" value="TreeGrafter"/>
</dbReference>
<dbReference type="Pfam" id="PF00975">
    <property type="entry name" value="Thioesterase"/>
    <property type="match status" value="1"/>
</dbReference>
<dbReference type="InterPro" id="IPR050091">
    <property type="entry name" value="PKS_NRPS_Biosynth_Enz"/>
</dbReference>
<dbReference type="SMART" id="SM00825">
    <property type="entry name" value="PKS_KS"/>
    <property type="match status" value="1"/>
</dbReference>
<dbReference type="GO" id="GO:0016787">
    <property type="term" value="F:hydrolase activity"/>
    <property type="evidence" value="ECO:0007669"/>
    <property type="project" value="UniProtKB-KW"/>
</dbReference>
<dbReference type="InterPro" id="IPR042104">
    <property type="entry name" value="PKS_dehydratase_sf"/>
</dbReference>
<dbReference type="Gene3D" id="3.10.129.110">
    <property type="entry name" value="Polyketide synthase dehydratase"/>
    <property type="match status" value="1"/>
</dbReference>
<feature type="domain" description="Ketosynthase family 3 (KS3)" evidence="7">
    <location>
        <begin position="363"/>
        <end position="793"/>
    </location>
</feature>
<dbReference type="Pfam" id="PF00698">
    <property type="entry name" value="Acyl_transf_1"/>
    <property type="match status" value="1"/>
</dbReference>
<dbReference type="EMBL" id="VXIT01000001">
    <property type="protein sequence ID" value="KAA6415904.1"/>
    <property type="molecule type" value="Genomic_DNA"/>
</dbReference>
<evidence type="ECO:0000313" key="10">
    <source>
        <dbReference type="Proteomes" id="UP000324767"/>
    </source>
</evidence>